<dbReference type="InterPro" id="IPR038770">
    <property type="entry name" value="Na+/solute_symporter_sf"/>
</dbReference>
<evidence type="ECO:0000256" key="5">
    <source>
        <dbReference type="ARBA" id="ARBA00022989"/>
    </source>
</evidence>
<keyword evidence="10" id="KW-1185">Reference proteome</keyword>
<evidence type="ECO:0000256" key="7">
    <source>
        <dbReference type="SAM" id="Phobius"/>
    </source>
</evidence>
<feature type="transmembrane region" description="Helical" evidence="7">
    <location>
        <begin position="426"/>
        <end position="447"/>
    </location>
</feature>
<feature type="transmembrane region" description="Helical" evidence="7">
    <location>
        <begin position="299"/>
        <end position="321"/>
    </location>
</feature>
<keyword evidence="3" id="KW-0813">Transport</keyword>
<dbReference type="Proteomes" id="UP000198638">
    <property type="component" value="Unassembled WGS sequence"/>
</dbReference>
<feature type="transmembrane region" description="Helical" evidence="7">
    <location>
        <begin position="467"/>
        <end position="485"/>
    </location>
</feature>
<protein>
    <submittedName>
        <fullName evidence="9">Transporter, CPA2 family</fullName>
    </submittedName>
</protein>
<feature type="transmembrane region" description="Helical" evidence="7">
    <location>
        <begin position="59"/>
        <end position="76"/>
    </location>
</feature>
<dbReference type="RefSeq" id="WP_090528904.1">
    <property type="nucleotide sequence ID" value="NZ_FNRQ01000001.1"/>
</dbReference>
<feature type="transmembrane region" description="Helical" evidence="7">
    <location>
        <begin position="545"/>
        <end position="565"/>
    </location>
</feature>
<dbReference type="STRING" id="83784.SAMN05192564_101658"/>
<feature type="transmembrane region" description="Helical" evidence="7">
    <location>
        <begin position="333"/>
        <end position="352"/>
    </location>
</feature>
<feature type="transmembrane region" description="Helical" evidence="7">
    <location>
        <begin position="358"/>
        <end position="378"/>
    </location>
</feature>
<comment type="similarity">
    <text evidence="2">Belongs to the monovalent cation:proton antiporter 2 (CPA2) transporter (TC 2.A.37) family.</text>
</comment>
<keyword evidence="4 7" id="KW-0812">Transmembrane</keyword>
<feature type="transmembrane region" description="Helical" evidence="7">
    <location>
        <begin position="83"/>
        <end position="104"/>
    </location>
</feature>
<feature type="transmembrane region" description="Helical" evidence="7">
    <location>
        <begin position="519"/>
        <end position="539"/>
    </location>
</feature>
<feature type="transmembrane region" description="Helical" evidence="7">
    <location>
        <begin position="119"/>
        <end position="139"/>
    </location>
</feature>
<accession>A0A1H3ZAJ2</accession>
<feature type="transmembrane region" description="Helical" evidence="7">
    <location>
        <begin position="222"/>
        <end position="238"/>
    </location>
</feature>
<sequence length="585" mass="62798">MHQGIGFIQDLAVVMAIAGIVTVLFHRLKQPVVLGYIAAGVIIGPYTPPFQLIHDEQTIQTLGELGVVFLMFSLGLEFSLRKLFRVGATAIVAALSEIVLMLWLGYEIGSAFGWSQMDSLFLGAILAVSSTTIIVKALSELNLKRESFAQLVFGILIVEDILAIAMLVLLSGIAQTGELNTGVAFMTLGKLLLFMTVSLVAGIVLVPRALNYVARAQSDEMLLVSVLGFCFGFCLLVVKLDYSIALGAFLIGAIMAESRHLHRIEHLIAPLRDAFSAIFFVTIGLMLNPAVLVDYAWPIAVITVAVILGKIVSCGLGTFLAGKDGRTAMRVGMTVSQIGEFSFIIASLGLTLKVTSAFLYPVAVAVSALTTLFTPYLIRAADPLTRRLAHAMPPTLASLFGMYAQWLGSLGPATGEPTVFSITRRIVVQIAVNLALVAAIFLAASYGSSYGSRWIARWIASEPAQRVVLWSAALLVSMPFLVAVYRKTKSLALLLAEISVQPAKAGRFTYAIRYAISDLVPVVSMIGVFLLVAALSGAILPPTGLLVAVLVCAALLVTLLWRWCVKIHAAMQIALRESFDEQPDP</sequence>
<evidence type="ECO:0000313" key="10">
    <source>
        <dbReference type="Proteomes" id="UP000198638"/>
    </source>
</evidence>
<evidence type="ECO:0000256" key="4">
    <source>
        <dbReference type="ARBA" id="ARBA00022692"/>
    </source>
</evidence>
<evidence type="ECO:0000256" key="2">
    <source>
        <dbReference type="ARBA" id="ARBA00005551"/>
    </source>
</evidence>
<reference evidence="10" key="1">
    <citation type="submission" date="2016-10" db="EMBL/GenBank/DDBJ databases">
        <authorList>
            <person name="Varghese N."/>
            <person name="Submissions S."/>
        </authorList>
    </citation>
    <scope>NUCLEOTIDE SEQUENCE [LARGE SCALE GENOMIC DNA]</scope>
    <source>
        <strain evidence="10">LMG 24000</strain>
    </source>
</reference>
<proteinExistence type="inferred from homology"/>
<comment type="subcellular location">
    <subcellularLocation>
        <location evidence="1">Membrane</location>
        <topology evidence="1">Multi-pass membrane protein</topology>
    </subcellularLocation>
</comment>
<dbReference type="InterPro" id="IPR006153">
    <property type="entry name" value="Cation/H_exchanger_TM"/>
</dbReference>
<evidence type="ECO:0000256" key="3">
    <source>
        <dbReference type="ARBA" id="ARBA00022448"/>
    </source>
</evidence>
<feature type="transmembrane region" description="Helical" evidence="7">
    <location>
        <begin position="274"/>
        <end position="293"/>
    </location>
</feature>
<feature type="transmembrane region" description="Helical" evidence="7">
    <location>
        <begin position="151"/>
        <end position="171"/>
    </location>
</feature>
<dbReference type="GO" id="GO:0015297">
    <property type="term" value="F:antiporter activity"/>
    <property type="evidence" value="ECO:0007669"/>
    <property type="project" value="InterPro"/>
</dbReference>
<evidence type="ECO:0000259" key="8">
    <source>
        <dbReference type="Pfam" id="PF00999"/>
    </source>
</evidence>
<dbReference type="Pfam" id="PF00999">
    <property type="entry name" value="Na_H_Exchanger"/>
    <property type="match status" value="1"/>
</dbReference>
<dbReference type="GO" id="GO:0016020">
    <property type="term" value="C:membrane"/>
    <property type="evidence" value="ECO:0007669"/>
    <property type="project" value="UniProtKB-SubCell"/>
</dbReference>
<name>A0A1H3ZAJ2_9BURK</name>
<gene>
    <name evidence="9" type="ORF">SAMN05192564_101658</name>
</gene>
<dbReference type="AlphaFoldDB" id="A0A1H3ZAJ2"/>
<keyword evidence="6 7" id="KW-0472">Membrane</keyword>
<evidence type="ECO:0000256" key="1">
    <source>
        <dbReference type="ARBA" id="ARBA00004141"/>
    </source>
</evidence>
<dbReference type="EMBL" id="FNRQ01000001">
    <property type="protein sequence ID" value="SEA20371.1"/>
    <property type="molecule type" value="Genomic_DNA"/>
</dbReference>
<evidence type="ECO:0000313" key="9">
    <source>
        <dbReference type="EMBL" id="SEA20371.1"/>
    </source>
</evidence>
<feature type="transmembrane region" description="Helical" evidence="7">
    <location>
        <begin position="32"/>
        <end position="53"/>
    </location>
</feature>
<dbReference type="GO" id="GO:1902600">
    <property type="term" value="P:proton transmembrane transport"/>
    <property type="evidence" value="ECO:0007669"/>
    <property type="project" value="InterPro"/>
</dbReference>
<keyword evidence="5 7" id="KW-1133">Transmembrane helix</keyword>
<feature type="transmembrane region" description="Helical" evidence="7">
    <location>
        <begin position="191"/>
        <end position="210"/>
    </location>
</feature>
<feature type="transmembrane region" description="Helical" evidence="7">
    <location>
        <begin position="6"/>
        <end position="25"/>
    </location>
</feature>
<evidence type="ECO:0000256" key="6">
    <source>
        <dbReference type="ARBA" id="ARBA00023136"/>
    </source>
</evidence>
<dbReference type="Gene3D" id="1.20.1530.20">
    <property type="match status" value="1"/>
</dbReference>
<feature type="domain" description="Cation/H+ exchanger transmembrane" evidence="8">
    <location>
        <begin position="15"/>
        <end position="377"/>
    </location>
</feature>
<organism evidence="9 10">
    <name type="scientific">Paraburkholderia sartisoli</name>
    <dbReference type="NCBI Taxonomy" id="83784"/>
    <lineage>
        <taxon>Bacteria</taxon>
        <taxon>Pseudomonadati</taxon>
        <taxon>Pseudomonadota</taxon>
        <taxon>Betaproteobacteria</taxon>
        <taxon>Burkholderiales</taxon>
        <taxon>Burkholderiaceae</taxon>
        <taxon>Paraburkholderia</taxon>
    </lineage>
</organism>
<dbReference type="OrthoDB" id="9781411at2"/>
<dbReference type="PANTHER" id="PTHR42751:SF3">
    <property type="entry name" value="SODIUM_GLUTAMATE SYMPORTER"/>
    <property type="match status" value="1"/>
</dbReference>
<dbReference type="PANTHER" id="PTHR42751">
    <property type="entry name" value="SODIUM/HYDROGEN EXCHANGER FAMILY/TRKA DOMAIN PROTEIN"/>
    <property type="match status" value="1"/>
</dbReference>